<gene>
    <name evidence="2" type="ORF">g.11355</name>
    <name evidence="4" type="ORF">g.11358</name>
    <name evidence="3" type="ORF">g.11361</name>
</gene>
<dbReference type="EMBL" id="GEBQ01010133">
    <property type="protein sequence ID" value="JAT29844.1"/>
    <property type="molecule type" value="Transcribed_RNA"/>
</dbReference>
<evidence type="ECO:0000313" key="3">
    <source>
        <dbReference type="EMBL" id="JAT23807.1"/>
    </source>
</evidence>
<name>A0A1B6LD83_9HEMI</name>
<feature type="compositionally biased region" description="Basic and acidic residues" evidence="1">
    <location>
        <begin position="57"/>
        <end position="74"/>
    </location>
</feature>
<feature type="compositionally biased region" description="Basic and acidic residues" evidence="1">
    <location>
        <begin position="124"/>
        <end position="166"/>
    </location>
</feature>
<reference evidence="2" key="1">
    <citation type="submission" date="2015-11" db="EMBL/GenBank/DDBJ databases">
        <title>De novo transcriptome assembly of four potential Pierce s Disease insect vectors from Arizona vineyards.</title>
        <authorList>
            <person name="Tassone E.E."/>
        </authorList>
    </citation>
    <scope>NUCLEOTIDE SEQUENCE</scope>
</reference>
<accession>A0A1B6LD83</accession>
<feature type="non-terminal residue" evidence="2">
    <location>
        <position position="166"/>
    </location>
</feature>
<organism evidence="2">
    <name type="scientific">Graphocephala atropunctata</name>
    <dbReference type="NCBI Taxonomy" id="36148"/>
    <lineage>
        <taxon>Eukaryota</taxon>
        <taxon>Metazoa</taxon>
        <taxon>Ecdysozoa</taxon>
        <taxon>Arthropoda</taxon>
        <taxon>Hexapoda</taxon>
        <taxon>Insecta</taxon>
        <taxon>Pterygota</taxon>
        <taxon>Neoptera</taxon>
        <taxon>Paraneoptera</taxon>
        <taxon>Hemiptera</taxon>
        <taxon>Auchenorrhyncha</taxon>
        <taxon>Membracoidea</taxon>
        <taxon>Cicadellidae</taxon>
        <taxon>Cicadellinae</taxon>
        <taxon>Cicadellini</taxon>
        <taxon>Graphocephala</taxon>
    </lineage>
</organism>
<evidence type="ECO:0000313" key="2">
    <source>
        <dbReference type="EMBL" id="JAT21648.1"/>
    </source>
</evidence>
<dbReference type="AlphaFoldDB" id="A0A1B6LD83"/>
<dbReference type="EMBL" id="GEBQ01016170">
    <property type="protein sequence ID" value="JAT23807.1"/>
    <property type="molecule type" value="Transcribed_RNA"/>
</dbReference>
<evidence type="ECO:0000313" key="4">
    <source>
        <dbReference type="EMBL" id="JAT29844.1"/>
    </source>
</evidence>
<protein>
    <submittedName>
        <fullName evidence="2">Uncharacterized protein</fullName>
    </submittedName>
</protein>
<feature type="compositionally biased region" description="Basic and acidic residues" evidence="1">
    <location>
        <begin position="100"/>
        <end position="109"/>
    </location>
</feature>
<feature type="region of interest" description="Disordered" evidence="1">
    <location>
        <begin position="38"/>
        <end position="166"/>
    </location>
</feature>
<dbReference type="EMBL" id="GEBQ01018329">
    <property type="protein sequence ID" value="JAT21648.1"/>
    <property type="molecule type" value="Transcribed_RNA"/>
</dbReference>
<proteinExistence type="predicted"/>
<sequence length="166" mass="19479">MTTRTKEEQELLDEKIARIQKKNEEILRRQKEIEEDKRLAEQQNAVVKLRPSTINASRERTPALRPSNRELREDFSDDDPFQEPAVQRNNQAPRGSFRSRGGERFRGQGDWKTNGPPPDPRSFLYDDERDAPARGTEERGDDRRGRRGEERDVREGYRGGREFQRG</sequence>
<evidence type="ECO:0000256" key="1">
    <source>
        <dbReference type="SAM" id="MobiDB-lite"/>
    </source>
</evidence>